<reference evidence="4" key="1">
    <citation type="submission" date="2017-05" db="EMBL/GenBank/DDBJ databases">
        <authorList>
            <person name="Rodrigo-Torres L."/>
            <person name="Arahal R. D."/>
            <person name="Lucena T."/>
        </authorList>
    </citation>
    <scope>NUCLEOTIDE SEQUENCE [LARGE SCALE GENOMIC DNA]</scope>
    <source>
        <strain evidence="4">CECT 8868</strain>
    </source>
</reference>
<evidence type="ECO:0000313" key="4">
    <source>
        <dbReference type="Proteomes" id="UP000203464"/>
    </source>
</evidence>
<keyword evidence="2" id="KW-0472">Membrane</keyword>
<proteinExistence type="predicted"/>
<organism evidence="3 4">
    <name type="scientific">Octadecabacter ascidiaceicola</name>
    <dbReference type="NCBI Taxonomy" id="1655543"/>
    <lineage>
        <taxon>Bacteria</taxon>
        <taxon>Pseudomonadati</taxon>
        <taxon>Pseudomonadota</taxon>
        <taxon>Alphaproteobacteria</taxon>
        <taxon>Rhodobacterales</taxon>
        <taxon>Roseobacteraceae</taxon>
        <taxon>Octadecabacter</taxon>
    </lineage>
</organism>
<dbReference type="EMBL" id="FXYD01000001">
    <property type="protein sequence ID" value="SMX32667.1"/>
    <property type="molecule type" value="Genomic_DNA"/>
</dbReference>
<feature type="region of interest" description="Disordered" evidence="1">
    <location>
        <begin position="1"/>
        <end position="37"/>
    </location>
</feature>
<sequence length="114" mass="12379">MLSPQDKPVQLEVFPPLETPDTPDPDSQTGPTYIPDGAPNQVFRINLKWFSYGTDDKPHAASLLLSFMLGFLLLCVFTVGLIVERSWIPDAIKILGTAFTFTAGVAIGKGSAKK</sequence>
<accession>A0A238JR57</accession>
<gene>
    <name evidence="3" type="ORF">OCA8868_00792</name>
</gene>
<keyword evidence="2" id="KW-0812">Transmembrane</keyword>
<name>A0A238JR57_9RHOB</name>
<dbReference type="AlphaFoldDB" id="A0A238JR57"/>
<evidence type="ECO:0000256" key="2">
    <source>
        <dbReference type="SAM" id="Phobius"/>
    </source>
</evidence>
<dbReference type="OrthoDB" id="8480371at2"/>
<dbReference type="RefSeq" id="WP_093995201.1">
    <property type="nucleotide sequence ID" value="NZ_FXYD01000001.1"/>
</dbReference>
<dbReference type="Proteomes" id="UP000203464">
    <property type="component" value="Unassembled WGS sequence"/>
</dbReference>
<protein>
    <submittedName>
        <fullName evidence="3">Uncharacterized protein</fullName>
    </submittedName>
</protein>
<keyword evidence="2" id="KW-1133">Transmembrane helix</keyword>
<feature type="transmembrane region" description="Helical" evidence="2">
    <location>
        <begin position="60"/>
        <end position="83"/>
    </location>
</feature>
<keyword evidence="4" id="KW-1185">Reference proteome</keyword>
<evidence type="ECO:0000313" key="3">
    <source>
        <dbReference type="EMBL" id="SMX32667.1"/>
    </source>
</evidence>
<evidence type="ECO:0000256" key="1">
    <source>
        <dbReference type="SAM" id="MobiDB-lite"/>
    </source>
</evidence>